<dbReference type="EMBL" id="JAAGOA010000005">
    <property type="protein sequence ID" value="NEE00271.1"/>
    <property type="molecule type" value="Genomic_DNA"/>
</dbReference>
<keyword evidence="2" id="KW-0472">Membrane</keyword>
<evidence type="ECO:0000313" key="3">
    <source>
        <dbReference type="EMBL" id="NEE00271.1"/>
    </source>
</evidence>
<dbReference type="RefSeq" id="WP_163735737.1">
    <property type="nucleotide sequence ID" value="NZ_JAAGOA010000005.1"/>
</dbReference>
<feature type="transmembrane region" description="Helical" evidence="2">
    <location>
        <begin position="68"/>
        <end position="89"/>
    </location>
</feature>
<keyword evidence="2" id="KW-1133">Transmembrane helix</keyword>
<organism evidence="3 4">
    <name type="scientific">Phytoactinopolyspora halotolerans</name>
    <dbReference type="NCBI Taxonomy" id="1981512"/>
    <lineage>
        <taxon>Bacteria</taxon>
        <taxon>Bacillati</taxon>
        <taxon>Actinomycetota</taxon>
        <taxon>Actinomycetes</taxon>
        <taxon>Jiangellales</taxon>
        <taxon>Jiangellaceae</taxon>
        <taxon>Phytoactinopolyspora</taxon>
    </lineage>
</organism>
<gene>
    <name evidence="3" type="ORF">G1H10_08810</name>
</gene>
<evidence type="ECO:0000256" key="1">
    <source>
        <dbReference type="SAM" id="MobiDB-lite"/>
    </source>
</evidence>
<protein>
    <submittedName>
        <fullName evidence="3">Uncharacterized protein</fullName>
    </submittedName>
</protein>
<name>A0A6L9S688_9ACTN</name>
<feature type="transmembrane region" description="Helical" evidence="2">
    <location>
        <begin position="148"/>
        <end position="168"/>
    </location>
</feature>
<evidence type="ECO:0000313" key="4">
    <source>
        <dbReference type="Proteomes" id="UP000475214"/>
    </source>
</evidence>
<feature type="transmembrane region" description="Helical" evidence="2">
    <location>
        <begin position="174"/>
        <end position="192"/>
    </location>
</feature>
<accession>A0A6L9S688</accession>
<keyword evidence="2" id="KW-0812">Transmembrane</keyword>
<feature type="region of interest" description="Disordered" evidence="1">
    <location>
        <begin position="1"/>
        <end position="56"/>
    </location>
</feature>
<evidence type="ECO:0000256" key="2">
    <source>
        <dbReference type="SAM" id="Phobius"/>
    </source>
</evidence>
<reference evidence="3 4" key="1">
    <citation type="submission" date="2020-02" db="EMBL/GenBank/DDBJ databases">
        <authorList>
            <person name="Li X.-J."/>
            <person name="Han X.-M."/>
        </authorList>
    </citation>
    <scope>NUCLEOTIDE SEQUENCE [LARGE SCALE GENOMIC DNA]</scope>
    <source>
        <strain evidence="3 4">CCTCC AB 2017055</strain>
    </source>
</reference>
<comment type="caution">
    <text evidence="3">The sequence shown here is derived from an EMBL/GenBank/DDBJ whole genome shotgun (WGS) entry which is preliminary data.</text>
</comment>
<feature type="transmembrane region" description="Helical" evidence="2">
    <location>
        <begin position="116"/>
        <end position="136"/>
    </location>
</feature>
<sequence>MNGTTPGSGSGDEPKRDPFSSPSGDRPDQDPQSPGLPSWRESVPSESNMPPAPMEGGGMSFAPRPIVLAVRLMYVGAGLTALSLLFALFSRDSIRDAVIDSDPDLTQSEIDTAVNISYGVATVFPLIAIGLWLWMAWANKRGRSWARVVATILGGLNILFALMNITLGGFGLNTLLNLISPVLAGVILYLLYRPESGEYYRQMSAPKF</sequence>
<feature type="compositionally biased region" description="Gly residues" evidence="1">
    <location>
        <begin position="1"/>
        <end position="10"/>
    </location>
</feature>
<dbReference type="Proteomes" id="UP000475214">
    <property type="component" value="Unassembled WGS sequence"/>
</dbReference>
<proteinExistence type="predicted"/>
<dbReference type="AlphaFoldDB" id="A0A6L9S688"/>
<keyword evidence="4" id="KW-1185">Reference proteome</keyword>